<organism evidence="1">
    <name type="scientific">marine sediment metagenome</name>
    <dbReference type="NCBI Taxonomy" id="412755"/>
    <lineage>
        <taxon>unclassified sequences</taxon>
        <taxon>metagenomes</taxon>
        <taxon>ecological metagenomes</taxon>
    </lineage>
</organism>
<proteinExistence type="predicted"/>
<name>X0XCC7_9ZZZZ</name>
<dbReference type="AlphaFoldDB" id="X0XCC7"/>
<accession>X0XCC7</accession>
<reference evidence="1" key="1">
    <citation type="journal article" date="2014" name="Front. Microbiol.">
        <title>High frequency of phylogenetically diverse reductive dehalogenase-homologous genes in deep subseafloor sedimentary metagenomes.</title>
        <authorList>
            <person name="Kawai M."/>
            <person name="Futagami T."/>
            <person name="Toyoda A."/>
            <person name="Takaki Y."/>
            <person name="Nishi S."/>
            <person name="Hori S."/>
            <person name="Arai W."/>
            <person name="Tsubouchi T."/>
            <person name="Morono Y."/>
            <person name="Uchiyama I."/>
            <person name="Ito T."/>
            <person name="Fujiyama A."/>
            <person name="Inagaki F."/>
            <person name="Takami H."/>
        </authorList>
    </citation>
    <scope>NUCLEOTIDE SEQUENCE</scope>
    <source>
        <strain evidence="1">Expedition CK06-06</strain>
    </source>
</reference>
<comment type="caution">
    <text evidence="1">The sequence shown here is derived from an EMBL/GenBank/DDBJ whole genome shotgun (WGS) entry which is preliminary data.</text>
</comment>
<evidence type="ECO:0000313" key="1">
    <source>
        <dbReference type="EMBL" id="GAG40735.1"/>
    </source>
</evidence>
<gene>
    <name evidence="1" type="ORF">S01H1_62339</name>
</gene>
<sequence>MPAPGDPGGTYGLDFSLPEGAARGGAIVFVVDGVNATIFREMLEAGRLP</sequence>
<feature type="non-terminal residue" evidence="1">
    <location>
        <position position="49"/>
    </location>
</feature>
<protein>
    <submittedName>
        <fullName evidence="1">Uncharacterized protein</fullName>
    </submittedName>
</protein>
<dbReference type="EMBL" id="BARS01040942">
    <property type="protein sequence ID" value="GAG40735.1"/>
    <property type="molecule type" value="Genomic_DNA"/>
</dbReference>